<dbReference type="Proteomes" id="UP000017836">
    <property type="component" value="Unassembled WGS sequence"/>
</dbReference>
<dbReference type="OMA" id="SGGAWCW"/>
<dbReference type="SUPFAM" id="SSF53474">
    <property type="entry name" value="alpha/beta-Hydrolases"/>
    <property type="match status" value="1"/>
</dbReference>
<dbReference type="HOGENOM" id="CLU_046066_0_2_1"/>
<dbReference type="InterPro" id="IPR045889">
    <property type="entry name" value="MES/HNL"/>
</dbReference>
<keyword evidence="4" id="KW-1185">Reference proteome</keyword>
<dbReference type="GO" id="GO:0009694">
    <property type="term" value="P:jasmonic acid metabolic process"/>
    <property type="evidence" value="ECO:0000318"/>
    <property type="project" value="GO_Central"/>
</dbReference>
<evidence type="ECO:0000259" key="2">
    <source>
        <dbReference type="Pfam" id="PF12697"/>
    </source>
</evidence>
<keyword evidence="1" id="KW-0378">Hydrolase</keyword>
<dbReference type="InterPro" id="IPR000073">
    <property type="entry name" value="AB_hydrolase_1"/>
</dbReference>
<feature type="domain" description="AB hydrolase-1" evidence="2">
    <location>
        <begin position="10"/>
        <end position="246"/>
    </location>
</feature>
<dbReference type="PANTHER" id="PTHR10992">
    <property type="entry name" value="METHYLESTERASE FAMILY MEMBER"/>
    <property type="match status" value="1"/>
</dbReference>
<gene>
    <name evidence="3" type="ORF">AMTR_s00007p00221390</name>
</gene>
<evidence type="ECO:0000256" key="1">
    <source>
        <dbReference type="ARBA" id="ARBA00022801"/>
    </source>
</evidence>
<sequence>MGEVPGTRHVVLVHGVCHGAWCWYKIASLLKNSGFKVTAVDLGGAGINPKNADSIVSFEEYNKPLIDLILTIPEDEKIILVGHSAGGLSLTHATHVFGKSKISLCIYITAAMLRNGFKTDEDLQSAPSMADVADFKFGLGQDQPPTSVIFKPELLRKSLYQCSPEEDCTLASMLLKPGPLMALLTAKFEGENSGEVDKVNRVYIKTTKDEVLKLENQELLIKKWPPNEVMSIDTDHSPFFSKPKELHNLLIKASTMYCD</sequence>
<dbReference type="GO" id="GO:0080030">
    <property type="term" value="F:methyl indole-3-acetate esterase activity"/>
    <property type="evidence" value="ECO:0000318"/>
    <property type="project" value="GO_Central"/>
</dbReference>
<dbReference type="FunFam" id="3.40.50.1820:FF:000025">
    <property type="entry name" value="putative methylesterase 11, chloroplastic"/>
    <property type="match status" value="1"/>
</dbReference>
<dbReference type="PANTHER" id="PTHR10992:SF1032">
    <property type="entry name" value="METHYLESTERASE 17"/>
    <property type="match status" value="1"/>
</dbReference>
<dbReference type="GO" id="GO:0080031">
    <property type="term" value="F:methyl salicylate esterase activity"/>
    <property type="evidence" value="ECO:0000318"/>
    <property type="project" value="GO_Central"/>
</dbReference>
<dbReference type="Gene3D" id="3.40.50.1820">
    <property type="entry name" value="alpha/beta hydrolase"/>
    <property type="match status" value="1"/>
</dbReference>
<dbReference type="eggNOG" id="ENOG502QPPA">
    <property type="taxonomic scope" value="Eukaryota"/>
</dbReference>
<dbReference type="Gramene" id="ERN05401">
    <property type="protein sequence ID" value="ERN05401"/>
    <property type="gene ID" value="AMTR_s00007p00221390"/>
</dbReference>
<dbReference type="Pfam" id="PF12697">
    <property type="entry name" value="Abhydrolase_6"/>
    <property type="match status" value="1"/>
</dbReference>
<dbReference type="AlphaFoldDB" id="W1PCP3"/>
<evidence type="ECO:0000313" key="4">
    <source>
        <dbReference type="Proteomes" id="UP000017836"/>
    </source>
</evidence>
<name>W1PCP3_AMBTC</name>
<accession>W1PCP3</accession>
<dbReference type="OrthoDB" id="1263307at2759"/>
<reference evidence="4" key="1">
    <citation type="journal article" date="2013" name="Science">
        <title>The Amborella genome and the evolution of flowering plants.</title>
        <authorList>
            <consortium name="Amborella Genome Project"/>
        </authorList>
    </citation>
    <scope>NUCLEOTIDE SEQUENCE [LARGE SCALE GENOMIC DNA]</scope>
</reference>
<dbReference type="GO" id="GO:0009696">
    <property type="term" value="P:salicylic acid metabolic process"/>
    <property type="evidence" value="ECO:0000318"/>
    <property type="project" value="GO_Central"/>
</dbReference>
<dbReference type="GO" id="GO:0080032">
    <property type="term" value="F:methyl jasmonate esterase activity"/>
    <property type="evidence" value="ECO:0000318"/>
    <property type="project" value="GO_Central"/>
</dbReference>
<protein>
    <recommendedName>
        <fullName evidence="2">AB hydrolase-1 domain-containing protein</fullName>
    </recommendedName>
</protein>
<organism evidence="3 4">
    <name type="scientific">Amborella trichopoda</name>
    <dbReference type="NCBI Taxonomy" id="13333"/>
    <lineage>
        <taxon>Eukaryota</taxon>
        <taxon>Viridiplantae</taxon>
        <taxon>Streptophyta</taxon>
        <taxon>Embryophyta</taxon>
        <taxon>Tracheophyta</taxon>
        <taxon>Spermatophyta</taxon>
        <taxon>Magnoliopsida</taxon>
        <taxon>Amborellales</taxon>
        <taxon>Amborellaceae</taxon>
        <taxon>Amborella</taxon>
    </lineage>
</organism>
<dbReference type="EMBL" id="KI394011">
    <property type="protein sequence ID" value="ERN05401.1"/>
    <property type="molecule type" value="Genomic_DNA"/>
</dbReference>
<proteinExistence type="predicted"/>
<dbReference type="InterPro" id="IPR029058">
    <property type="entry name" value="AB_hydrolase_fold"/>
</dbReference>
<evidence type="ECO:0000313" key="3">
    <source>
        <dbReference type="EMBL" id="ERN05401.1"/>
    </source>
</evidence>